<proteinExistence type="predicted"/>
<dbReference type="Proteomes" id="UP000444318">
    <property type="component" value="Unassembled WGS sequence"/>
</dbReference>
<accession>A0A843SB22</accession>
<dbReference type="AlphaFoldDB" id="A0A843SB22"/>
<evidence type="ECO:0000313" key="1">
    <source>
        <dbReference type="EMBL" id="MQA21685.1"/>
    </source>
</evidence>
<protein>
    <submittedName>
        <fullName evidence="1">Uncharacterized protein</fullName>
    </submittedName>
</protein>
<comment type="caution">
    <text evidence="1">The sequence shown here is derived from an EMBL/GenBank/DDBJ whole genome shotgun (WGS) entry which is preliminary data.</text>
</comment>
<gene>
    <name evidence="1" type="ORF">GEV01_19390</name>
</gene>
<organism evidence="1 2">
    <name type="scientific">Rugamonas rivuli</name>
    <dbReference type="NCBI Taxonomy" id="2743358"/>
    <lineage>
        <taxon>Bacteria</taxon>
        <taxon>Pseudomonadati</taxon>
        <taxon>Pseudomonadota</taxon>
        <taxon>Betaproteobacteria</taxon>
        <taxon>Burkholderiales</taxon>
        <taxon>Oxalobacteraceae</taxon>
        <taxon>Telluria group</taxon>
        <taxon>Rugamonas</taxon>
    </lineage>
</organism>
<evidence type="ECO:0000313" key="2">
    <source>
        <dbReference type="Proteomes" id="UP000444318"/>
    </source>
</evidence>
<dbReference type="EMBL" id="WHUF01000005">
    <property type="protein sequence ID" value="MQA21685.1"/>
    <property type="molecule type" value="Genomic_DNA"/>
</dbReference>
<sequence>MSELILHILVPSRYEDIGALVGDLAALYALRDAVDDAIHSGSGGALLTQSDGEIYALAVVREEDMTHVCTNYANEIRPVRAEREVVPLRAVHHMMDAIRKAVQSQCVHSDAETHTPG</sequence>
<name>A0A843SB22_9BURK</name>
<dbReference type="RefSeq" id="WP_152807225.1">
    <property type="nucleotide sequence ID" value="NZ_WHUF01000005.1"/>
</dbReference>
<keyword evidence="2" id="KW-1185">Reference proteome</keyword>
<reference evidence="1 2" key="1">
    <citation type="submission" date="2019-10" db="EMBL/GenBank/DDBJ databases">
        <title>Two novel species isolated from a subtropical stream in China.</title>
        <authorList>
            <person name="Lu H."/>
        </authorList>
    </citation>
    <scope>NUCLEOTIDE SEQUENCE [LARGE SCALE GENOMIC DNA]</scope>
    <source>
        <strain evidence="1 2">FT103W</strain>
    </source>
</reference>